<dbReference type="Gene3D" id="3.90.25.10">
    <property type="entry name" value="UDP-galactose 4-epimerase, domain 1"/>
    <property type="match status" value="1"/>
</dbReference>
<comment type="caution">
    <text evidence="2">The sequence shown here is derived from an EMBL/GenBank/DDBJ whole genome shotgun (WGS) entry which is preliminary data.</text>
</comment>
<dbReference type="GO" id="GO:0003955">
    <property type="term" value="F:NAD(P)H dehydrogenase (quinone) activity"/>
    <property type="evidence" value="ECO:0007669"/>
    <property type="project" value="UniProtKB-EC"/>
</dbReference>
<dbReference type="SUPFAM" id="SSF51735">
    <property type="entry name" value="NAD(P)-binding Rossmann-fold domains"/>
    <property type="match status" value="1"/>
</dbReference>
<dbReference type="PANTHER" id="PTHR47129:SF1">
    <property type="entry name" value="NMRA-LIKE DOMAIN-CONTAINING PROTEIN"/>
    <property type="match status" value="1"/>
</dbReference>
<keyword evidence="3" id="KW-1185">Reference proteome</keyword>
<dbReference type="RefSeq" id="WP_266282897.1">
    <property type="nucleotide sequence ID" value="NZ_JAPKNF010000002.1"/>
</dbReference>
<protein>
    <submittedName>
        <fullName evidence="2">NAD(P)H dehydrogenase (Quinone)</fullName>
        <ecNumber evidence="2">1.6.5.2</ecNumber>
    </submittedName>
</protein>
<dbReference type="EC" id="1.6.5.2" evidence="2"/>
<evidence type="ECO:0000313" key="3">
    <source>
        <dbReference type="Proteomes" id="UP001223743"/>
    </source>
</evidence>
<dbReference type="Gene3D" id="3.40.50.720">
    <property type="entry name" value="NAD(P)-binding Rossmann-like Domain"/>
    <property type="match status" value="1"/>
</dbReference>
<proteinExistence type="predicted"/>
<dbReference type="EMBL" id="JAUSWJ010000001">
    <property type="protein sequence ID" value="MDQ0517687.1"/>
    <property type="molecule type" value="Genomic_DNA"/>
</dbReference>
<dbReference type="PANTHER" id="PTHR47129">
    <property type="entry name" value="QUINONE OXIDOREDUCTASE 2"/>
    <property type="match status" value="1"/>
</dbReference>
<accession>A0ABU0M9N2</accession>
<sequence>MPRILVTGATGNIGRLTLRHLLKRRPAGDLVGLARDPAKAADLAAAGIEIRRGDYFDREGLARAFAGIDTLMLVSATAFTDRDTQHRSAVEAAVAAGVRHVVAMPIIREPGSTFVMPQVTREDRFMEERLEASGLGWTLLAHPPFLDSIEFFVGGDALESGVRVPPGAGKAGFAARDDLAEAHAVVLGEIADGERRHDSRAYALYGDPAVSFADTAALLSTLAGRDVPYVTVPDADYIARLVAKGLPEPAAAFALAWVQGINEGAWNGAPGDLATLLGRKPVSADTFLRARFAGSER</sequence>
<evidence type="ECO:0000259" key="1">
    <source>
        <dbReference type="Pfam" id="PF13460"/>
    </source>
</evidence>
<dbReference type="Pfam" id="PF13460">
    <property type="entry name" value="NAD_binding_10"/>
    <property type="match status" value="1"/>
</dbReference>
<dbReference type="Proteomes" id="UP001223743">
    <property type="component" value="Unassembled WGS sequence"/>
</dbReference>
<dbReference type="InterPro" id="IPR016040">
    <property type="entry name" value="NAD(P)-bd_dom"/>
</dbReference>
<keyword evidence="2" id="KW-0560">Oxidoreductase</keyword>
<gene>
    <name evidence="2" type="ORF">QO015_003300</name>
</gene>
<evidence type="ECO:0000313" key="2">
    <source>
        <dbReference type="EMBL" id="MDQ0517687.1"/>
    </source>
</evidence>
<dbReference type="InterPro" id="IPR036291">
    <property type="entry name" value="NAD(P)-bd_dom_sf"/>
</dbReference>
<organism evidence="2 3">
    <name type="scientific">Kaistia geumhonensis</name>
    <dbReference type="NCBI Taxonomy" id="410839"/>
    <lineage>
        <taxon>Bacteria</taxon>
        <taxon>Pseudomonadati</taxon>
        <taxon>Pseudomonadota</taxon>
        <taxon>Alphaproteobacteria</taxon>
        <taxon>Hyphomicrobiales</taxon>
        <taxon>Kaistiaceae</taxon>
        <taxon>Kaistia</taxon>
    </lineage>
</organism>
<dbReference type="InterPro" id="IPR052718">
    <property type="entry name" value="NmrA-type_oxidoreductase"/>
</dbReference>
<reference evidence="2 3" key="1">
    <citation type="submission" date="2023-07" db="EMBL/GenBank/DDBJ databases">
        <title>Genomic Encyclopedia of Type Strains, Phase IV (KMG-IV): sequencing the most valuable type-strain genomes for metagenomic binning, comparative biology and taxonomic classification.</title>
        <authorList>
            <person name="Goeker M."/>
        </authorList>
    </citation>
    <scope>NUCLEOTIDE SEQUENCE [LARGE SCALE GENOMIC DNA]</scope>
    <source>
        <strain evidence="2 3">B1-1</strain>
    </source>
</reference>
<name>A0ABU0M9N2_9HYPH</name>
<feature type="domain" description="NAD(P)-binding" evidence="1">
    <location>
        <begin position="8"/>
        <end position="148"/>
    </location>
</feature>